<dbReference type="PROSITE" id="PS50113">
    <property type="entry name" value="PAC"/>
    <property type="match status" value="1"/>
</dbReference>
<dbReference type="Pfam" id="PF02518">
    <property type="entry name" value="HATPase_c"/>
    <property type="match status" value="1"/>
</dbReference>
<keyword evidence="4" id="KW-0175">Coiled coil</keyword>
<protein>
    <recommendedName>
        <fullName evidence="11">Histidine kinase</fullName>
    </recommendedName>
</protein>
<dbReference type="InterPro" id="IPR000700">
    <property type="entry name" value="PAS-assoc_C"/>
</dbReference>
<dbReference type="Gene3D" id="3.30.450.20">
    <property type="entry name" value="PAS domain"/>
    <property type="match status" value="2"/>
</dbReference>
<feature type="compositionally biased region" description="Basic residues" evidence="5">
    <location>
        <begin position="522"/>
        <end position="537"/>
    </location>
</feature>
<dbReference type="InterPro" id="IPR050482">
    <property type="entry name" value="Sensor_HK_TwoCompSys"/>
</dbReference>
<keyword evidence="3" id="KW-0902">Two-component regulatory system</keyword>
<evidence type="ECO:0000256" key="1">
    <source>
        <dbReference type="ARBA" id="ARBA00022679"/>
    </source>
</evidence>
<dbReference type="NCBIfam" id="TIGR00229">
    <property type="entry name" value="sensory_box"/>
    <property type="match status" value="2"/>
</dbReference>
<dbReference type="CDD" id="cd00130">
    <property type="entry name" value="PAS"/>
    <property type="match status" value="1"/>
</dbReference>
<evidence type="ECO:0000313" key="10">
    <source>
        <dbReference type="Proteomes" id="UP000199032"/>
    </source>
</evidence>
<dbReference type="STRING" id="1742972.COMA1_11539"/>
<keyword evidence="1" id="KW-0808">Transferase</keyword>
<dbReference type="InterPro" id="IPR036890">
    <property type="entry name" value="HATPase_C_sf"/>
</dbReference>
<dbReference type="SMART" id="SM00387">
    <property type="entry name" value="HATPase_c"/>
    <property type="match status" value="1"/>
</dbReference>
<proteinExistence type="predicted"/>
<dbReference type="InterPro" id="IPR000014">
    <property type="entry name" value="PAS"/>
</dbReference>
<evidence type="ECO:0000259" key="6">
    <source>
        <dbReference type="PROSITE" id="PS50109"/>
    </source>
</evidence>
<evidence type="ECO:0000256" key="3">
    <source>
        <dbReference type="ARBA" id="ARBA00023012"/>
    </source>
</evidence>
<dbReference type="InterPro" id="IPR005467">
    <property type="entry name" value="His_kinase_dom"/>
</dbReference>
<keyword evidence="2" id="KW-0418">Kinase</keyword>
<dbReference type="AlphaFoldDB" id="A0A0S4LC59"/>
<dbReference type="InterPro" id="IPR011712">
    <property type="entry name" value="Sig_transdc_His_kin_sub3_dim/P"/>
</dbReference>
<gene>
    <name evidence="9" type="ORF">COMA1_11539</name>
</gene>
<dbReference type="PANTHER" id="PTHR24421">
    <property type="entry name" value="NITRATE/NITRITE SENSOR PROTEIN NARX-RELATED"/>
    <property type="match status" value="1"/>
</dbReference>
<dbReference type="GO" id="GO:0000155">
    <property type="term" value="F:phosphorelay sensor kinase activity"/>
    <property type="evidence" value="ECO:0007669"/>
    <property type="project" value="InterPro"/>
</dbReference>
<feature type="domain" description="Histidine kinase" evidence="6">
    <location>
        <begin position="421"/>
        <end position="510"/>
    </location>
</feature>
<dbReference type="InterPro" id="IPR001610">
    <property type="entry name" value="PAC"/>
</dbReference>
<evidence type="ECO:0000256" key="2">
    <source>
        <dbReference type="ARBA" id="ARBA00022777"/>
    </source>
</evidence>
<dbReference type="Pfam" id="PF07730">
    <property type="entry name" value="HisKA_3"/>
    <property type="match status" value="1"/>
</dbReference>
<dbReference type="Gene3D" id="1.20.5.1930">
    <property type="match status" value="1"/>
</dbReference>
<organism evidence="9 10">
    <name type="scientific">Candidatus Nitrospira nitrosa</name>
    <dbReference type="NCBI Taxonomy" id="1742972"/>
    <lineage>
        <taxon>Bacteria</taxon>
        <taxon>Pseudomonadati</taxon>
        <taxon>Nitrospirota</taxon>
        <taxon>Nitrospiria</taxon>
        <taxon>Nitrospirales</taxon>
        <taxon>Nitrospiraceae</taxon>
        <taxon>Nitrospira</taxon>
    </lineage>
</organism>
<name>A0A0S4LC59_9BACT</name>
<dbReference type="Pfam" id="PF08447">
    <property type="entry name" value="PAS_3"/>
    <property type="match status" value="1"/>
</dbReference>
<dbReference type="GO" id="GO:0046983">
    <property type="term" value="F:protein dimerization activity"/>
    <property type="evidence" value="ECO:0007669"/>
    <property type="project" value="InterPro"/>
</dbReference>
<dbReference type="CDD" id="cd16917">
    <property type="entry name" value="HATPase_UhpB-NarQ-NarX-like"/>
    <property type="match status" value="1"/>
</dbReference>
<feature type="region of interest" description="Disordered" evidence="5">
    <location>
        <begin position="513"/>
        <end position="537"/>
    </location>
</feature>
<evidence type="ECO:0000313" key="9">
    <source>
        <dbReference type="EMBL" id="CUS34136.1"/>
    </source>
</evidence>
<reference evidence="9 10" key="1">
    <citation type="submission" date="2015-10" db="EMBL/GenBank/DDBJ databases">
        <authorList>
            <person name="Gilbert D.G."/>
        </authorList>
    </citation>
    <scope>NUCLEOTIDE SEQUENCE [LARGE SCALE GENOMIC DNA]</scope>
    <source>
        <strain evidence="9">COMA1</strain>
    </source>
</reference>
<dbReference type="SMART" id="SM00086">
    <property type="entry name" value="PAC"/>
    <property type="match status" value="1"/>
</dbReference>
<accession>A0A0S4LC59</accession>
<feature type="domain" description="PAC" evidence="8">
    <location>
        <begin position="91"/>
        <end position="143"/>
    </location>
</feature>
<evidence type="ECO:0000259" key="7">
    <source>
        <dbReference type="PROSITE" id="PS50112"/>
    </source>
</evidence>
<evidence type="ECO:0000259" key="8">
    <source>
        <dbReference type="PROSITE" id="PS50113"/>
    </source>
</evidence>
<evidence type="ECO:0000256" key="5">
    <source>
        <dbReference type="SAM" id="MobiDB-lite"/>
    </source>
</evidence>
<dbReference type="RefSeq" id="WP_090745928.1">
    <property type="nucleotide sequence ID" value="NZ_CZQA01000001.1"/>
</dbReference>
<sequence>MDDQGCVIALFGISRDITERFRNIFQHADIGIAITDLEGRFLRCNPAYCAFLGYSEEELRGLTVPKLVHPDDLARNMFEVEQVLSKELSWFEIENRYCHKDGHEVWVHKFVSVLRDDAGRPTSFFALVTNVTERHRMHEVLEQRVAERTEALRARKAFNREILDSLSAHVAVLDAAGEIVAVNRVWEKAAMHNDPLGLAQISLGANYVRVCEHAADDSPEVRWTLAGILDVLAGRKQVFETEYLCAWPGHRQWFNMRVTPLSDRGGCVITHEDVTDRKRAEEALRDSFQRLQALSREVQLAEERERSRLSRELHDEFGQVLTGLKFDLMDLARTVVKPRRGSITASRRKVMRALGMVDRLFASLREMVSGLRPSLLDELGMVPALESLATDIQERSGLYCRVVADPISFQSRCGVEVESAIYRMTQELLTNVVRHAKATMATVTLGRTDGWITLRVVDNGRGFNIRSVKTTKQFGLKGVEERAELLGGKVEIHSKLRRGTMVTIQVPLDLPTTRRGPVAQARRPKSATTRKRRRSGI</sequence>
<dbReference type="Proteomes" id="UP000199032">
    <property type="component" value="Unassembled WGS sequence"/>
</dbReference>
<dbReference type="OrthoDB" id="9797605at2"/>
<dbReference type="InterPro" id="IPR013655">
    <property type="entry name" value="PAS_fold_3"/>
</dbReference>
<evidence type="ECO:0008006" key="11">
    <source>
        <dbReference type="Google" id="ProtNLM"/>
    </source>
</evidence>
<dbReference type="Pfam" id="PF12860">
    <property type="entry name" value="PAS_7"/>
    <property type="match status" value="1"/>
</dbReference>
<feature type="coiled-coil region" evidence="4">
    <location>
        <begin position="277"/>
        <end position="304"/>
    </location>
</feature>
<keyword evidence="10" id="KW-1185">Reference proteome</keyword>
<feature type="domain" description="PAS" evidence="7">
    <location>
        <begin position="17"/>
        <end position="87"/>
    </location>
</feature>
<dbReference type="Gene3D" id="3.30.565.10">
    <property type="entry name" value="Histidine kinase-like ATPase, C-terminal domain"/>
    <property type="match status" value="1"/>
</dbReference>
<dbReference type="SUPFAM" id="SSF55874">
    <property type="entry name" value="ATPase domain of HSP90 chaperone/DNA topoisomerase II/histidine kinase"/>
    <property type="match status" value="1"/>
</dbReference>
<dbReference type="InterPro" id="IPR035965">
    <property type="entry name" value="PAS-like_dom_sf"/>
</dbReference>
<dbReference type="SMART" id="SM00091">
    <property type="entry name" value="PAS"/>
    <property type="match status" value="1"/>
</dbReference>
<dbReference type="InterPro" id="IPR003594">
    <property type="entry name" value="HATPase_dom"/>
</dbReference>
<evidence type="ECO:0000256" key="4">
    <source>
        <dbReference type="SAM" id="Coils"/>
    </source>
</evidence>
<dbReference type="GO" id="GO:0016020">
    <property type="term" value="C:membrane"/>
    <property type="evidence" value="ECO:0007669"/>
    <property type="project" value="InterPro"/>
</dbReference>
<dbReference type="PROSITE" id="PS50109">
    <property type="entry name" value="HIS_KIN"/>
    <property type="match status" value="1"/>
</dbReference>
<dbReference type="PANTHER" id="PTHR24421:SF58">
    <property type="entry name" value="SIGNAL TRANSDUCTION HISTIDINE-PROTEIN KINASE_PHOSPHATASE UHPB"/>
    <property type="match status" value="1"/>
</dbReference>
<dbReference type="SUPFAM" id="SSF55785">
    <property type="entry name" value="PYP-like sensor domain (PAS domain)"/>
    <property type="match status" value="2"/>
</dbReference>
<dbReference type="PROSITE" id="PS50112">
    <property type="entry name" value="PAS"/>
    <property type="match status" value="1"/>
</dbReference>
<dbReference type="EMBL" id="CZQA01000001">
    <property type="protein sequence ID" value="CUS34136.1"/>
    <property type="molecule type" value="Genomic_DNA"/>
</dbReference>